<dbReference type="PROSITE" id="PS00092">
    <property type="entry name" value="N6_MTASE"/>
    <property type="match status" value="1"/>
</dbReference>
<dbReference type="InterPro" id="IPR004398">
    <property type="entry name" value="RNA_MeTrfase_RsmD"/>
</dbReference>
<evidence type="ECO:0000256" key="1">
    <source>
        <dbReference type="ARBA" id="ARBA00022603"/>
    </source>
</evidence>
<dbReference type="SUPFAM" id="SSF53335">
    <property type="entry name" value="S-adenosyl-L-methionine-dependent methyltransferases"/>
    <property type="match status" value="1"/>
</dbReference>
<dbReference type="EC" id="2.1.1.171" evidence="3"/>
<dbReference type="Pfam" id="PF03602">
    <property type="entry name" value="Cons_hypoth95"/>
    <property type="match status" value="1"/>
</dbReference>
<dbReference type="GO" id="GO:0003676">
    <property type="term" value="F:nucleic acid binding"/>
    <property type="evidence" value="ECO:0007669"/>
    <property type="project" value="InterPro"/>
</dbReference>
<protein>
    <submittedName>
        <fullName evidence="3">16S rRNA (Guanine(966)-N(2))-methyltransferase RsmD</fullName>
        <ecNumber evidence="3">2.1.1.171</ecNumber>
    </submittedName>
</protein>
<dbReference type="CDD" id="cd02440">
    <property type="entry name" value="AdoMet_MTases"/>
    <property type="match status" value="1"/>
</dbReference>
<name>A0A975AUH1_9THEO</name>
<evidence type="ECO:0000313" key="4">
    <source>
        <dbReference type="Proteomes" id="UP000671913"/>
    </source>
</evidence>
<organism evidence="3 4">
    <name type="scientific">Aceticella autotrophica</name>
    <dbReference type="NCBI Taxonomy" id="2755338"/>
    <lineage>
        <taxon>Bacteria</taxon>
        <taxon>Bacillati</taxon>
        <taxon>Bacillota</taxon>
        <taxon>Clostridia</taxon>
        <taxon>Thermoanaerobacterales</taxon>
        <taxon>Thermoanaerobacteraceae</taxon>
        <taxon>Aceticella</taxon>
    </lineage>
</organism>
<evidence type="ECO:0000313" key="3">
    <source>
        <dbReference type="EMBL" id="QSZ26658.1"/>
    </source>
</evidence>
<dbReference type="EMBL" id="CP060096">
    <property type="protein sequence ID" value="QSZ26658.1"/>
    <property type="molecule type" value="Genomic_DNA"/>
</dbReference>
<dbReference type="AlphaFoldDB" id="A0A975AUH1"/>
<accession>A0A975AUH1</accession>
<dbReference type="GO" id="GO:0052913">
    <property type="term" value="F:16S rRNA (guanine(966)-N(2))-methyltransferase activity"/>
    <property type="evidence" value="ECO:0007669"/>
    <property type="project" value="UniProtKB-EC"/>
</dbReference>
<dbReference type="InterPro" id="IPR002052">
    <property type="entry name" value="DNA_methylase_N6_adenine_CS"/>
</dbReference>
<dbReference type="Gene3D" id="3.40.50.150">
    <property type="entry name" value="Vaccinia Virus protein VP39"/>
    <property type="match status" value="1"/>
</dbReference>
<dbReference type="PANTHER" id="PTHR43542:SF1">
    <property type="entry name" value="METHYLTRANSFERASE"/>
    <property type="match status" value="1"/>
</dbReference>
<dbReference type="Proteomes" id="UP000671913">
    <property type="component" value="Chromosome"/>
</dbReference>
<gene>
    <name evidence="3" type="primary">rsmD</name>
    <name evidence="3" type="ORF">ACETAC_07005</name>
</gene>
<keyword evidence="4" id="KW-1185">Reference proteome</keyword>
<keyword evidence="1 3" id="KW-0489">Methyltransferase</keyword>
<dbReference type="InterPro" id="IPR029063">
    <property type="entry name" value="SAM-dependent_MTases_sf"/>
</dbReference>
<keyword evidence="2 3" id="KW-0808">Transferase</keyword>
<proteinExistence type="predicted"/>
<reference evidence="3" key="1">
    <citation type="submission" date="2020-08" db="EMBL/GenBank/DDBJ databases">
        <title>Genomic insights into the carbon and energy metabolism of the first obligate autotrophic acetogenic bacterium Aceticella autotrophica gen. nov., sp. nov.</title>
        <authorList>
            <person name="Toshchakov S.V."/>
            <person name="Elcheninov A.G."/>
            <person name="Kublanov I.V."/>
            <person name="Frolov E.N."/>
            <person name="Lebedinsky A.V."/>
        </authorList>
    </citation>
    <scope>NUCLEOTIDE SEQUENCE</scope>
    <source>
        <strain evidence="3">3443-3Ac</strain>
    </source>
</reference>
<dbReference type="RefSeq" id="WP_284679336.1">
    <property type="nucleotide sequence ID" value="NZ_CP060096.1"/>
</dbReference>
<dbReference type="PANTHER" id="PTHR43542">
    <property type="entry name" value="METHYLTRANSFERASE"/>
    <property type="match status" value="1"/>
</dbReference>
<sequence>MRIVSGIARGRKLKCPPGREVRPTADMVKEALFNIIGQDVIDCIFLDLFAGTGSVGIEALSRGASFCYFVEKVYNNIKYIKKNISLSNLTDKGQIIHKDANEALIVFNKAGIKFDIIYIDPPYYKNLYEKPLIYISKSKILKDNGYIIVEHHKADILKDRYDNLERIRIKSYSETCLSFYKEVTYENCGISGQF</sequence>
<dbReference type="NCBIfam" id="TIGR00095">
    <property type="entry name" value="16S rRNA (guanine(966)-N(2))-methyltransferase RsmD"/>
    <property type="match status" value="1"/>
</dbReference>
<dbReference type="PIRSF" id="PIRSF004553">
    <property type="entry name" value="CHP00095"/>
    <property type="match status" value="1"/>
</dbReference>
<evidence type="ECO:0000256" key="2">
    <source>
        <dbReference type="ARBA" id="ARBA00022679"/>
    </source>
</evidence>
<dbReference type="KEGG" id="aaut:ACETAC_07005"/>